<name>A0A2P5T0I5_9GAMM</name>
<dbReference type="InterPro" id="IPR036688">
    <property type="entry name" value="MoeA_C_domain_IV_sf"/>
</dbReference>
<keyword evidence="11 13" id="KW-0501">Molybdenum cofactor biosynthesis</keyword>
<accession>A0A2P5T0I5</accession>
<keyword evidence="9 13" id="KW-0479">Metal-binding</keyword>
<dbReference type="InterPro" id="IPR038987">
    <property type="entry name" value="MoeA-like"/>
</dbReference>
<dbReference type="SUPFAM" id="SSF63882">
    <property type="entry name" value="MoeA N-terminal region -like"/>
    <property type="match status" value="1"/>
</dbReference>
<gene>
    <name evidence="15" type="ORF">CRV12_00325</name>
</gene>
<feature type="domain" description="MoaB/Mog" evidence="14">
    <location>
        <begin position="182"/>
        <end position="319"/>
    </location>
</feature>
<dbReference type="InterPro" id="IPR005111">
    <property type="entry name" value="MoeA_C_domain_IV"/>
</dbReference>
<dbReference type="InterPro" id="IPR005110">
    <property type="entry name" value="MoeA_linker/N"/>
</dbReference>
<evidence type="ECO:0000256" key="3">
    <source>
        <dbReference type="ARBA" id="ARBA00005046"/>
    </source>
</evidence>
<evidence type="ECO:0000256" key="7">
    <source>
        <dbReference type="ARBA" id="ARBA00022505"/>
    </source>
</evidence>
<dbReference type="FunFam" id="2.40.340.10:FF:000003">
    <property type="entry name" value="Molybdopterin molybdenumtransferase"/>
    <property type="match status" value="1"/>
</dbReference>
<dbReference type="InterPro" id="IPR001453">
    <property type="entry name" value="MoaB/Mog_dom"/>
</dbReference>
<dbReference type="InterPro" id="IPR008284">
    <property type="entry name" value="MoCF_biosynth_CS"/>
</dbReference>
<evidence type="ECO:0000313" key="16">
    <source>
        <dbReference type="Proteomes" id="UP000296153"/>
    </source>
</evidence>
<dbReference type="EMBL" id="PDKT01000001">
    <property type="protein sequence ID" value="PPI88076.1"/>
    <property type="molecule type" value="Genomic_DNA"/>
</dbReference>
<dbReference type="NCBIfam" id="NF045515">
    <property type="entry name" value="Glp_gephyrin"/>
    <property type="match status" value="1"/>
</dbReference>
<dbReference type="CDD" id="cd00887">
    <property type="entry name" value="MoeA"/>
    <property type="match status" value="1"/>
</dbReference>
<dbReference type="SMART" id="SM00852">
    <property type="entry name" value="MoCF_biosynth"/>
    <property type="match status" value="1"/>
</dbReference>
<dbReference type="Pfam" id="PF03453">
    <property type="entry name" value="MoeA_N"/>
    <property type="match status" value="1"/>
</dbReference>
<dbReference type="RefSeq" id="WP_136130686.1">
    <property type="nucleotide sequence ID" value="NZ_PDKT01000001.1"/>
</dbReference>
<proteinExistence type="inferred from homology"/>
<dbReference type="PROSITE" id="PS01079">
    <property type="entry name" value="MOCF_BIOSYNTHESIS_2"/>
    <property type="match status" value="1"/>
</dbReference>
<evidence type="ECO:0000256" key="6">
    <source>
        <dbReference type="ARBA" id="ARBA00021108"/>
    </source>
</evidence>
<dbReference type="PANTHER" id="PTHR10192">
    <property type="entry name" value="MOLYBDOPTERIN BIOSYNTHESIS PROTEIN"/>
    <property type="match status" value="1"/>
</dbReference>
<evidence type="ECO:0000256" key="11">
    <source>
        <dbReference type="ARBA" id="ARBA00023150"/>
    </source>
</evidence>
<comment type="caution">
    <text evidence="15">The sequence shown here is derived from an EMBL/GenBank/DDBJ whole genome shotgun (WGS) entry which is preliminary data.</text>
</comment>
<dbReference type="GO" id="GO:0061599">
    <property type="term" value="F:molybdopterin molybdotransferase activity"/>
    <property type="evidence" value="ECO:0007669"/>
    <property type="project" value="UniProtKB-UniRule"/>
</dbReference>
<evidence type="ECO:0000256" key="12">
    <source>
        <dbReference type="ARBA" id="ARBA00047317"/>
    </source>
</evidence>
<keyword evidence="10 13" id="KW-0460">Magnesium</keyword>
<dbReference type="SUPFAM" id="SSF63867">
    <property type="entry name" value="MoeA C-terminal domain-like"/>
    <property type="match status" value="1"/>
</dbReference>
<evidence type="ECO:0000313" key="15">
    <source>
        <dbReference type="EMBL" id="PPI88076.1"/>
    </source>
</evidence>
<dbReference type="InterPro" id="IPR036425">
    <property type="entry name" value="MoaB/Mog-like_dom_sf"/>
</dbReference>
<protein>
    <recommendedName>
        <fullName evidence="6 13">Molybdopterin molybdenumtransferase</fullName>
        <ecNumber evidence="5 13">2.10.1.1</ecNumber>
    </recommendedName>
</protein>
<dbReference type="Gene3D" id="3.40.980.10">
    <property type="entry name" value="MoaB/Mog-like domain"/>
    <property type="match status" value="1"/>
</dbReference>
<dbReference type="NCBIfam" id="NF007960">
    <property type="entry name" value="PRK10680.1"/>
    <property type="match status" value="1"/>
</dbReference>
<comment type="pathway">
    <text evidence="3 13">Cofactor biosynthesis; molybdopterin biosynthesis.</text>
</comment>
<comment type="catalytic activity">
    <reaction evidence="12">
        <text>adenylyl-molybdopterin + molybdate = Mo-molybdopterin + AMP + H(+)</text>
        <dbReference type="Rhea" id="RHEA:35047"/>
        <dbReference type="ChEBI" id="CHEBI:15378"/>
        <dbReference type="ChEBI" id="CHEBI:36264"/>
        <dbReference type="ChEBI" id="CHEBI:62727"/>
        <dbReference type="ChEBI" id="CHEBI:71302"/>
        <dbReference type="ChEBI" id="CHEBI:456215"/>
        <dbReference type="EC" id="2.10.1.1"/>
    </reaction>
</comment>
<dbReference type="GO" id="GO:0005829">
    <property type="term" value="C:cytosol"/>
    <property type="evidence" value="ECO:0007669"/>
    <property type="project" value="TreeGrafter"/>
</dbReference>
<evidence type="ECO:0000256" key="8">
    <source>
        <dbReference type="ARBA" id="ARBA00022679"/>
    </source>
</evidence>
<keyword evidence="8 13" id="KW-0808">Transferase</keyword>
<evidence type="ECO:0000256" key="5">
    <source>
        <dbReference type="ARBA" id="ARBA00013269"/>
    </source>
</evidence>
<evidence type="ECO:0000256" key="2">
    <source>
        <dbReference type="ARBA" id="ARBA00002901"/>
    </source>
</evidence>
<dbReference type="SUPFAM" id="SSF53218">
    <property type="entry name" value="Molybdenum cofactor biosynthesis proteins"/>
    <property type="match status" value="1"/>
</dbReference>
<dbReference type="Gene3D" id="2.170.190.11">
    <property type="entry name" value="Molybdopterin biosynthesis moea protein, domain 3"/>
    <property type="match status" value="1"/>
</dbReference>
<dbReference type="GO" id="GO:0046872">
    <property type="term" value="F:metal ion binding"/>
    <property type="evidence" value="ECO:0007669"/>
    <property type="project" value="UniProtKB-UniRule"/>
</dbReference>
<dbReference type="Pfam" id="PF03454">
    <property type="entry name" value="MoeA_C"/>
    <property type="match status" value="1"/>
</dbReference>
<dbReference type="NCBIfam" id="TIGR00177">
    <property type="entry name" value="molyb_syn"/>
    <property type="match status" value="1"/>
</dbReference>
<dbReference type="GO" id="GO:0006777">
    <property type="term" value="P:Mo-molybdopterin cofactor biosynthetic process"/>
    <property type="evidence" value="ECO:0007669"/>
    <property type="project" value="UniProtKB-UniRule"/>
</dbReference>
<dbReference type="EC" id="2.10.1.1" evidence="5 13"/>
<dbReference type="PANTHER" id="PTHR10192:SF5">
    <property type="entry name" value="GEPHYRIN"/>
    <property type="match status" value="1"/>
</dbReference>
<dbReference type="Proteomes" id="UP000296153">
    <property type="component" value="Unassembled WGS sequence"/>
</dbReference>
<evidence type="ECO:0000256" key="13">
    <source>
        <dbReference type="RuleBase" id="RU365090"/>
    </source>
</evidence>
<dbReference type="OrthoDB" id="9804758at2"/>
<dbReference type="AlphaFoldDB" id="A0A2P5T0I5"/>
<dbReference type="Gene3D" id="2.40.340.10">
    <property type="entry name" value="MoeA, C-terminal, domain IV"/>
    <property type="match status" value="1"/>
</dbReference>
<evidence type="ECO:0000256" key="1">
    <source>
        <dbReference type="ARBA" id="ARBA00001946"/>
    </source>
</evidence>
<evidence type="ECO:0000256" key="10">
    <source>
        <dbReference type="ARBA" id="ARBA00022842"/>
    </source>
</evidence>
<sequence>MKIAAEKLISFKKAKENMLMQAKKIEQSISIPTINSLGRITAESIISPINLPSFNSAAMDGYAIRFNDAKINNSLKIHGQSLAGKPFDKNWPNGSALRIMTGAIIPKGCDVVIKQEDIKIFDNNIIIEKPIVLGQNIRWTGENIKNGDIVINSGVKISISELPLIASLGIVEINVIRKLRVAIFSTGDELKSISEKIQFGQIYDINRLAISLMLNKLGCEVVDLGIVKDNIKDIRNAVKEADNCSDIVITTGSVSVGKTDFIRNILKELGKIIFYKVAIKPGKPFVFGSLNESWFIGLPGNPVSAIVTFYHLATPFILKCMGQNYPSFLQQRYKVRVATYLKKTPGIVEFQRGFLFYNKQNEIMEVYTTGIQDSHIYASFTKANCFIILEAERGNVEVGEWVEIELFNELLEG</sequence>
<dbReference type="FunFam" id="3.40.980.10:FF:000004">
    <property type="entry name" value="Molybdopterin molybdenumtransferase"/>
    <property type="match status" value="1"/>
</dbReference>
<organism evidence="15 16">
    <name type="scientific">Candidatus Pantoea edessiphila</name>
    <dbReference type="NCBI Taxonomy" id="2044610"/>
    <lineage>
        <taxon>Bacteria</taxon>
        <taxon>Pseudomonadati</taxon>
        <taxon>Pseudomonadota</taxon>
        <taxon>Gammaproteobacteria</taxon>
        <taxon>Enterobacterales</taxon>
        <taxon>Erwiniaceae</taxon>
        <taxon>Pantoea</taxon>
    </lineage>
</organism>
<comment type="similarity">
    <text evidence="4 13">Belongs to the MoeA family.</text>
</comment>
<evidence type="ECO:0000256" key="9">
    <source>
        <dbReference type="ARBA" id="ARBA00022723"/>
    </source>
</evidence>
<comment type="cofactor">
    <cofactor evidence="1 13">
        <name>Mg(2+)</name>
        <dbReference type="ChEBI" id="CHEBI:18420"/>
    </cofactor>
</comment>
<keyword evidence="7 13" id="KW-0500">Molybdenum</keyword>
<comment type="function">
    <text evidence="2 13">Catalyzes the insertion of molybdate into adenylated molybdopterin with the concomitant release of AMP.</text>
</comment>
<dbReference type="Gene3D" id="3.90.105.10">
    <property type="entry name" value="Molybdopterin biosynthesis moea protein, domain 2"/>
    <property type="match status" value="1"/>
</dbReference>
<dbReference type="UniPathway" id="UPA00344"/>
<dbReference type="Pfam" id="PF00994">
    <property type="entry name" value="MoCF_biosynth"/>
    <property type="match status" value="1"/>
</dbReference>
<evidence type="ECO:0000256" key="4">
    <source>
        <dbReference type="ARBA" id="ARBA00010763"/>
    </source>
</evidence>
<evidence type="ECO:0000259" key="14">
    <source>
        <dbReference type="SMART" id="SM00852"/>
    </source>
</evidence>
<dbReference type="InterPro" id="IPR036135">
    <property type="entry name" value="MoeA_linker/N_sf"/>
</dbReference>
<reference evidence="15 16" key="1">
    <citation type="journal article" date="2018" name="Genome Biol. Evol.">
        <title>Cladogenesis and Genomic Streamlining in Extracellular Endosymbionts of Tropical Stink Bugs.</title>
        <authorList>
            <person name="Otero-Bravo A."/>
            <person name="Goffredi S."/>
            <person name="Sabree Z.L."/>
        </authorList>
    </citation>
    <scope>NUCLEOTIDE SEQUENCE [LARGE SCALE GENOMIC DNA]</scope>
    <source>
        <strain evidence="15 16">SoEE</strain>
    </source>
</reference>